<keyword evidence="4" id="KW-0539">Nucleus</keyword>
<dbReference type="PANTHER" id="PTHR10265">
    <property type="entry name" value="CYCLIN-DEPENDENT KINASE INHIBITOR 1"/>
    <property type="match status" value="1"/>
</dbReference>
<feature type="region of interest" description="Disordered" evidence="6">
    <location>
        <begin position="50"/>
        <end position="159"/>
    </location>
</feature>
<comment type="similarity">
    <text evidence="2">Belongs to the CDI family.</text>
</comment>
<evidence type="ECO:0000313" key="7">
    <source>
        <dbReference type="EMBL" id="CAB4033326.1"/>
    </source>
</evidence>
<dbReference type="GO" id="GO:0051726">
    <property type="term" value="P:regulation of cell cycle"/>
    <property type="evidence" value="ECO:0007669"/>
    <property type="project" value="InterPro"/>
</dbReference>
<dbReference type="GO" id="GO:0004861">
    <property type="term" value="F:cyclin-dependent protein serine/threonine kinase inhibitor activity"/>
    <property type="evidence" value="ECO:0007669"/>
    <property type="project" value="InterPro"/>
</dbReference>
<name>A0A6S7JLB9_PARCT</name>
<dbReference type="PANTHER" id="PTHR10265:SF45">
    <property type="entry name" value="DACAPO"/>
    <property type="match status" value="1"/>
</dbReference>
<comment type="caution">
    <text evidence="7">The sequence shown here is derived from an EMBL/GenBank/DDBJ whole genome shotgun (WGS) entry which is preliminary data.</text>
</comment>
<evidence type="ECO:0000256" key="1">
    <source>
        <dbReference type="ARBA" id="ARBA00004123"/>
    </source>
</evidence>
<dbReference type="Proteomes" id="UP001152795">
    <property type="component" value="Unassembled WGS sequence"/>
</dbReference>
<evidence type="ECO:0000256" key="5">
    <source>
        <dbReference type="ARBA" id="ARBA00023306"/>
    </source>
</evidence>
<reference evidence="7" key="1">
    <citation type="submission" date="2020-04" db="EMBL/GenBank/DDBJ databases">
        <authorList>
            <person name="Alioto T."/>
            <person name="Alioto T."/>
            <person name="Gomez Garrido J."/>
        </authorList>
    </citation>
    <scope>NUCLEOTIDE SEQUENCE</scope>
    <source>
        <strain evidence="7">A484AB</strain>
    </source>
</reference>
<comment type="subcellular location">
    <subcellularLocation>
        <location evidence="1">Nucleus</location>
    </subcellularLocation>
</comment>
<evidence type="ECO:0000256" key="2">
    <source>
        <dbReference type="ARBA" id="ARBA00006726"/>
    </source>
</evidence>
<dbReference type="EMBL" id="CACRXK020019149">
    <property type="protein sequence ID" value="CAB4033326.1"/>
    <property type="molecule type" value="Genomic_DNA"/>
</dbReference>
<sequence>MSGRRGANVSRRLFDDAVTNEDCEQLNNINGDEANEQFLNRKQEEWNFDFRNGRPLPGRYVWQQVDSSSRRERSFTPVTPRASNNESLRSAVHTTTTREGTNRPADTRRHSPYNLRSRSRETHTNERGFFPIRGYTNRDRSSSRSSNTSNERLEGDVRT</sequence>
<evidence type="ECO:0000313" key="8">
    <source>
        <dbReference type="Proteomes" id="UP001152795"/>
    </source>
</evidence>
<keyword evidence="3" id="KW-0649">Protein kinase inhibitor</keyword>
<dbReference type="OrthoDB" id="9940972at2759"/>
<dbReference type="InterPro" id="IPR003175">
    <property type="entry name" value="CDI_dom"/>
</dbReference>
<feature type="compositionally biased region" description="Polar residues" evidence="6">
    <location>
        <begin position="81"/>
        <end position="99"/>
    </location>
</feature>
<dbReference type="Gene3D" id="4.10.365.10">
    <property type="entry name" value="p27"/>
    <property type="match status" value="1"/>
</dbReference>
<evidence type="ECO:0000256" key="4">
    <source>
        <dbReference type="ARBA" id="ARBA00023242"/>
    </source>
</evidence>
<dbReference type="AlphaFoldDB" id="A0A6S7JLB9"/>
<protein>
    <submittedName>
        <fullName evidence="7">Cyclin-dependent kinase inhibitor 1B</fullName>
    </submittedName>
</protein>
<accession>A0A6S7JLB9</accession>
<dbReference type="Pfam" id="PF02234">
    <property type="entry name" value="CDI"/>
    <property type="match status" value="1"/>
</dbReference>
<gene>
    <name evidence="7" type="ORF">PACLA_8A014175</name>
</gene>
<keyword evidence="5" id="KW-0131">Cell cycle</keyword>
<organism evidence="7 8">
    <name type="scientific">Paramuricea clavata</name>
    <name type="common">Red gorgonian</name>
    <name type="synonym">Violescent sea-whip</name>
    <dbReference type="NCBI Taxonomy" id="317549"/>
    <lineage>
        <taxon>Eukaryota</taxon>
        <taxon>Metazoa</taxon>
        <taxon>Cnidaria</taxon>
        <taxon>Anthozoa</taxon>
        <taxon>Octocorallia</taxon>
        <taxon>Malacalcyonacea</taxon>
        <taxon>Plexauridae</taxon>
        <taxon>Paramuricea</taxon>
    </lineage>
</organism>
<dbReference type="GO" id="GO:0005634">
    <property type="term" value="C:nucleus"/>
    <property type="evidence" value="ECO:0007669"/>
    <property type="project" value="UniProtKB-SubCell"/>
</dbReference>
<dbReference type="InterPro" id="IPR044898">
    <property type="entry name" value="CDI_dom_sf"/>
</dbReference>
<evidence type="ECO:0000256" key="6">
    <source>
        <dbReference type="SAM" id="MobiDB-lite"/>
    </source>
</evidence>
<evidence type="ECO:0000256" key="3">
    <source>
        <dbReference type="ARBA" id="ARBA00023013"/>
    </source>
</evidence>
<proteinExistence type="inferred from homology"/>
<keyword evidence="8" id="KW-1185">Reference proteome</keyword>